<feature type="modified residue" description="N6-(pyridoxal phosphate)lysine" evidence="6 8">
    <location>
        <position position="83"/>
    </location>
</feature>
<dbReference type="InterPro" id="IPR022644">
    <property type="entry name" value="De-COase2_N"/>
</dbReference>
<feature type="binding site" evidence="6">
    <location>
        <position position="292"/>
    </location>
    <ligand>
        <name>substrate</name>
    </ligand>
</feature>
<dbReference type="InterPro" id="IPR000183">
    <property type="entry name" value="Orn/DAP/Arg_de-COase"/>
</dbReference>
<dbReference type="OrthoDB" id="9802241at2"/>
<comment type="similarity">
    <text evidence="6">Belongs to the Orn/Lys/Arg decarboxylase class-II family. LysA subfamily.</text>
</comment>
<dbReference type="RefSeq" id="WP_155050530.1">
    <property type="nucleotide sequence ID" value="NZ_BAAAIB010000003.1"/>
</dbReference>
<sequence>MIANRPAPAGTRLGELWRILPEEATATDDGVLEIGGVAVTELAERFGTPLHVYDEVGLRRQIRRFVDGLHARWADSDVLFASKSLPAVGMYRIAQEEGLSVDVAGGGELRLALAAGVDPARIHMHGNAKTDAELRMALEAGIDTIIVDNEDELDRLERLLDRPQKLLLRVIPGVEAKTHASQATGGASSKFGLPLDQAERAIARMQAHRFMRFEGVHLHIGSQILDTAQFAEAVAKISSVGSFGTYDVGGGLGIAYTYDEQAPAVEDYLDAVVAAARANLPADARLLIEPGRSIVGRAGVTLYRTTTVKRTGRTFVAVDGGLADQMDIALTQQRYEAILADRLLEPWTETAQVVGRQCESGDLLVDGAAMPPARVGDLVVMPATGAYAYTMSNNYNGALKPAIVFVADGAARLVARRETYDDLLATHAPAMAPAFA</sequence>
<evidence type="ECO:0000313" key="12">
    <source>
        <dbReference type="Proteomes" id="UP000433071"/>
    </source>
</evidence>
<dbReference type="EC" id="4.1.1.20" evidence="6 7"/>
<dbReference type="AlphaFoldDB" id="A0A6I3M5L3"/>
<feature type="domain" description="Orn/DAP/Arg decarboxylase 2 N-terminal" evidence="10">
    <location>
        <begin position="61"/>
        <end position="295"/>
    </location>
</feature>
<dbReference type="GO" id="GO:0009089">
    <property type="term" value="P:lysine biosynthetic process via diaminopimelate"/>
    <property type="evidence" value="ECO:0007669"/>
    <property type="project" value="UniProtKB-UniRule"/>
</dbReference>
<feature type="binding site" evidence="6">
    <location>
        <position position="359"/>
    </location>
    <ligand>
        <name>substrate</name>
    </ligand>
</feature>
<dbReference type="Gene3D" id="2.40.37.10">
    <property type="entry name" value="Lyase, Ornithine Decarboxylase, Chain A, domain 1"/>
    <property type="match status" value="1"/>
</dbReference>
<dbReference type="CDD" id="cd06828">
    <property type="entry name" value="PLPDE_III_DapDC"/>
    <property type="match status" value="1"/>
</dbReference>
<dbReference type="PRINTS" id="PR01181">
    <property type="entry name" value="DAPDCRBXLASE"/>
</dbReference>
<comment type="catalytic activity">
    <reaction evidence="6 9">
        <text>meso-2,6-diaminopimelate + H(+) = L-lysine + CO2</text>
        <dbReference type="Rhea" id="RHEA:15101"/>
        <dbReference type="ChEBI" id="CHEBI:15378"/>
        <dbReference type="ChEBI" id="CHEBI:16526"/>
        <dbReference type="ChEBI" id="CHEBI:32551"/>
        <dbReference type="ChEBI" id="CHEBI:57791"/>
        <dbReference type="EC" id="4.1.1.20"/>
    </reaction>
</comment>
<evidence type="ECO:0000256" key="5">
    <source>
        <dbReference type="ARBA" id="ARBA00023239"/>
    </source>
</evidence>
<feature type="binding site" evidence="6">
    <location>
        <position position="387"/>
    </location>
    <ligand>
        <name>pyridoxal 5'-phosphate</name>
        <dbReference type="ChEBI" id="CHEBI:597326"/>
    </ligand>
</feature>
<keyword evidence="3 6" id="KW-0663">Pyridoxal phosphate</keyword>
<organism evidence="11 12">
    <name type="scientific">Agromyces bracchium</name>
    <dbReference type="NCBI Taxonomy" id="88376"/>
    <lineage>
        <taxon>Bacteria</taxon>
        <taxon>Bacillati</taxon>
        <taxon>Actinomycetota</taxon>
        <taxon>Actinomycetes</taxon>
        <taxon>Micrococcales</taxon>
        <taxon>Microbacteriaceae</taxon>
        <taxon>Agromyces</taxon>
    </lineage>
</organism>
<dbReference type="PANTHER" id="PTHR43727">
    <property type="entry name" value="DIAMINOPIMELATE DECARBOXYLASE"/>
    <property type="match status" value="1"/>
</dbReference>
<feature type="binding site" evidence="6">
    <location>
        <begin position="289"/>
        <end position="292"/>
    </location>
    <ligand>
        <name>pyridoxal 5'-phosphate</name>
        <dbReference type="ChEBI" id="CHEBI:597326"/>
    </ligand>
</feature>
<keyword evidence="4 6" id="KW-0457">Lysine biosynthesis</keyword>
<dbReference type="Proteomes" id="UP000433071">
    <property type="component" value="Unassembled WGS sequence"/>
</dbReference>
<proteinExistence type="inferred from homology"/>
<dbReference type="InterPro" id="IPR002986">
    <property type="entry name" value="DAP_deCOOHase_LysA"/>
</dbReference>
<keyword evidence="12" id="KW-1185">Reference proteome</keyword>
<dbReference type="SUPFAM" id="SSF50621">
    <property type="entry name" value="Alanine racemase C-terminal domain-like"/>
    <property type="match status" value="1"/>
</dbReference>
<evidence type="ECO:0000256" key="3">
    <source>
        <dbReference type="ARBA" id="ARBA00022898"/>
    </source>
</evidence>
<evidence type="ECO:0000256" key="2">
    <source>
        <dbReference type="ARBA" id="ARBA00022793"/>
    </source>
</evidence>
<dbReference type="InterPro" id="IPR029066">
    <property type="entry name" value="PLP-binding_barrel"/>
</dbReference>
<evidence type="ECO:0000313" key="11">
    <source>
        <dbReference type="EMBL" id="MTH67412.1"/>
    </source>
</evidence>
<keyword evidence="5 6" id="KW-0456">Lyase</keyword>
<comment type="caution">
    <text evidence="11">The sequence shown here is derived from an EMBL/GenBank/DDBJ whole genome shotgun (WGS) entry which is preliminary data.</text>
</comment>
<feature type="binding site" evidence="6">
    <location>
        <position position="251"/>
    </location>
    <ligand>
        <name>pyridoxal 5'-phosphate</name>
        <dbReference type="ChEBI" id="CHEBI:597326"/>
    </ligand>
</feature>
<evidence type="ECO:0000256" key="9">
    <source>
        <dbReference type="RuleBase" id="RU003738"/>
    </source>
</evidence>
<name>A0A6I3M5L3_9MICO</name>
<keyword evidence="6" id="KW-0028">Amino-acid biosynthesis</keyword>
<evidence type="ECO:0000256" key="6">
    <source>
        <dbReference type="HAMAP-Rule" id="MF_02120"/>
    </source>
</evidence>
<dbReference type="EMBL" id="WMLB01000010">
    <property type="protein sequence ID" value="MTH67412.1"/>
    <property type="molecule type" value="Genomic_DNA"/>
</dbReference>
<evidence type="ECO:0000256" key="4">
    <source>
        <dbReference type="ARBA" id="ARBA00023154"/>
    </source>
</evidence>
<dbReference type="NCBIfam" id="TIGR01048">
    <property type="entry name" value="lysA"/>
    <property type="match status" value="1"/>
</dbReference>
<dbReference type="SUPFAM" id="SSF51419">
    <property type="entry name" value="PLP-binding barrel"/>
    <property type="match status" value="1"/>
</dbReference>
<comment type="caution">
    <text evidence="6">Lacks conserved residue(s) required for the propagation of feature annotation.</text>
</comment>
<dbReference type="FunFam" id="3.20.20.10:FF:000003">
    <property type="entry name" value="Diaminopimelate decarboxylase"/>
    <property type="match status" value="1"/>
</dbReference>
<evidence type="ECO:0000256" key="7">
    <source>
        <dbReference type="NCBIfam" id="TIGR01048"/>
    </source>
</evidence>
<feature type="active site" description="Proton donor" evidence="8">
    <location>
        <position position="358"/>
    </location>
</feature>
<feature type="binding site" evidence="6">
    <location>
        <position position="387"/>
    </location>
    <ligand>
        <name>substrate</name>
    </ligand>
</feature>
<reference evidence="11 12" key="1">
    <citation type="submission" date="2019-11" db="EMBL/GenBank/DDBJ databases">
        <title>Agromyces kandeliae sp. nov., isolated from mangrove soil.</title>
        <authorList>
            <person name="Wang R."/>
        </authorList>
    </citation>
    <scope>NUCLEOTIDE SEQUENCE [LARGE SCALE GENOMIC DNA]</scope>
    <source>
        <strain evidence="11 12">JCM 11433</strain>
    </source>
</reference>
<dbReference type="PANTHER" id="PTHR43727:SF2">
    <property type="entry name" value="GROUP IV DECARBOXYLASE"/>
    <property type="match status" value="1"/>
</dbReference>
<dbReference type="PRINTS" id="PR01179">
    <property type="entry name" value="ODADCRBXLASE"/>
</dbReference>
<dbReference type="GO" id="GO:0030170">
    <property type="term" value="F:pyridoxal phosphate binding"/>
    <property type="evidence" value="ECO:0007669"/>
    <property type="project" value="UniProtKB-UniRule"/>
</dbReference>
<dbReference type="Pfam" id="PF02784">
    <property type="entry name" value="Orn_Arg_deC_N"/>
    <property type="match status" value="1"/>
</dbReference>
<dbReference type="HAMAP" id="MF_02120">
    <property type="entry name" value="LysA"/>
    <property type="match status" value="1"/>
</dbReference>
<protein>
    <recommendedName>
        <fullName evidence="6 7">Diaminopimelate decarboxylase</fullName>
        <shortName evidence="6">DAP decarboxylase</shortName>
        <shortName evidence="6">DAPDC</shortName>
        <ecNumber evidence="6 7">4.1.1.20</ecNumber>
    </recommendedName>
</protein>
<evidence type="ECO:0000256" key="1">
    <source>
        <dbReference type="ARBA" id="ARBA00001933"/>
    </source>
</evidence>
<dbReference type="UniPathway" id="UPA00034">
    <property type="reaction ID" value="UER00027"/>
</dbReference>
<comment type="function">
    <text evidence="6">Specifically catalyzes the decarboxylation of meso-diaminopimelate (meso-DAP) to L-lysine.</text>
</comment>
<dbReference type="InterPro" id="IPR009006">
    <property type="entry name" value="Ala_racemase/Decarboxylase_C"/>
</dbReference>
<evidence type="ECO:0000259" key="10">
    <source>
        <dbReference type="Pfam" id="PF02784"/>
    </source>
</evidence>
<keyword evidence="2 6" id="KW-0210">Decarboxylase</keyword>
<evidence type="ECO:0000256" key="8">
    <source>
        <dbReference type="PIRSR" id="PIRSR600183-50"/>
    </source>
</evidence>
<dbReference type="GO" id="GO:0008836">
    <property type="term" value="F:diaminopimelate decarboxylase activity"/>
    <property type="evidence" value="ECO:0007669"/>
    <property type="project" value="UniProtKB-UniRule"/>
</dbReference>
<gene>
    <name evidence="6 11" type="primary">lysA</name>
    <name evidence="11" type="ORF">GJ743_03375</name>
</gene>
<dbReference type="Gene3D" id="3.20.20.10">
    <property type="entry name" value="Alanine racemase"/>
    <property type="match status" value="1"/>
</dbReference>
<accession>A0A6I3M5L3</accession>
<comment type="pathway">
    <text evidence="6 9">Amino-acid biosynthesis; L-lysine biosynthesis via DAP pathway; L-lysine from DL-2,6-diaminopimelate: step 1/1.</text>
</comment>
<comment type="subunit">
    <text evidence="6">Homodimer.</text>
</comment>
<comment type="cofactor">
    <cofactor evidence="1 6 8 9">
        <name>pyridoxal 5'-phosphate</name>
        <dbReference type="ChEBI" id="CHEBI:597326"/>
    </cofactor>
</comment>